<evidence type="ECO:0000313" key="5">
    <source>
        <dbReference type="Proteomes" id="UP000305451"/>
    </source>
</evidence>
<feature type="chain" id="PRO_5020621140" description="EF-hand domain-containing protein" evidence="2">
    <location>
        <begin position="25"/>
        <end position="187"/>
    </location>
</feature>
<evidence type="ECO:0000256" key="1">
    <source>
        <dbReference type="SAM" id="MobiDB-lite"/>
    </source>
</evidence>
<dbReference type="EMBL" id="SRXV01000005">
    <property type="protein sequence ID" value="TGY91724.1"/>
    <property type="molecule type" value="Genomic_DNA"/>
</dbReference>
<feature type="signal peptide" evidence="2">
    <location>
        <begin position="1"/>
        <end position="24"/>
    </location>
</feature>
<dbReference type="RefSeq" id="WP_135945899.1">
    <property type="nucleotide sequence ID" value="NZ_BMEI01000005.1"/>
</dbReference>
<dbReference type="GO" id="GO:0005509">
    <property type="term" value="F:calcium ion binding"/>
    <property type="evidence" value="ECO:0007669"/>
    <property type="project" value="InterPro"/>
</dbReference>
<dbReference type="SUPFAM" id="SSF47473">
    <property type="entry name" value="EF-hand"/>
    <property type="match status" value="1"/>
</dbReference>
<dbReference type="InterPro" id="IPR011992">
    <property type="entry name" value="EF-hand-dom_pair"/>
</dbReference>
<keyword evidence="5" id="KW-1185">Reference proteome</keyword>
<dbReference type="Gene3D" id="1.10.238.10">
    <property type="entry name" value="EF-hand"/>
    <property type="match status" value="2"/>
</dbReference>
<sequence length="187" mass="21258">MKTALKTTLLAAGIALGGLSVAVAAPGQGHHGGGRGHSGLTHLAMFDLNGDNTVTRDEIASLKGEEFEWRDRNSDGYLDAEDASPMHRRMMEMREVRREEMRDDEDGRRGRGHRGRRGERGGWMDGQDADEDGRISRAEFVDGETRMFDRLDTDQDGSVTADELDAAMERREERREDRREARRWWRN</sequence>
<dbReference type="PROSITE" id="PS50222">
    <property type="entry name" value="EF_HAND_2"/>
    <property type="match status" value="1"/>
</dbReference>
<accession>A0A4S2H7C5</accession>
<evidence type="ECO:0000259" key="3">
    <source>
        <dbReference type="PROSITE" id="PS50222"/>
    </source>
</evidence>
<feature type="region of interest" description="Disordered" evidence="1">
    <location>
        <begin position="95"/>
        <end position="134"/>
    </location>
</feature>
<feature type="domain" description="EF-hand" evidence="3">
    <location>
        <begin position="146"/>
        <end position="174"/>
    </location>
</feature>
<dbReference type="Proteomes" id="UP000305451">
    <property type="component" value="Unassembled WGS sequence"/>
</dbReference>
<organism evidence="4 5">
    <name type="scientific">Marinicauda pacifica</name>
    <dbReference type="NCBI Taxonomy" id="1133559"/>
    <lineage>
        <taxon>Bacteria</taxon>
        <taxon>Pseudomonadati</taxon>
        <taxon>Pseudomonadota</taxon>
        <taxon>Alphaproteobacteria</taxon>
        <taxon>Maricaulales</taxon>
        <taxon>Maricaulaceae</taxon>
        <taxon>Marinicauda</taxon>
    </lineage>
</organism>
<feature type="region of interest" description="Disordered" evidence="1">
    <location>
        <begin position="146"/>
        <end position="187"/>
    </location>
</feature>
<dbReference type="AlphaFoldDB" id="A0A4S2H7C5"/>
<dbReference type="InterPro" id="IPR018247">
    <property type="entry name" value="EF_Hand_1_Ca_BS"/>
</dbReference>
<comment type="caution">
    <text evidence="4">The sequence shown here is derived from an EMBL/GenBank/DDBJ whole genome shotgun (WGS) entry which is preliminary data.</text>
</comment>
<feature type="compositionally biased region" description="Basic and acidic residues" evidence="1">
    <location>
        <begin position="167"/>
        <end position="187"/>
    </location>
</feature>
<keyword evidence="2" id="KW-0732">Signal</keyword>
<feature type="compositionally biased region" description="Basic and acidic residues" evidence="1">
    <location>
        <begin position="95"/>
        <end position="109"/>
    </location>
</feature>
<proteinExistence type="predicted"/>
<reference evidence="4 5" key="1">
    <citation type="journal article" date="2013" name="Int. J. Syst. Evol. Microbiol.">
        <title>Marinicauda pacifica gen. nov., sp. nov., a prosthecate alphaproteobacterium of the family Hyphomonadaceae isolated from deep seawater.</title>
        <authorList>
            <person name="Zhang X.Y."/>
            <person name="Li G.W."/>
            <person name="Wang C.S."/>
            <person name="Zhang Y.J."/>
            <person name="Xu X.W."/>
            <person name="Li H."/>
            <person name="Liu A."/>
            <person name="Liu C."/>
            <person name="Xie B.B."/>
            <person name="Qin Q.L."/>
            <person name="Xu Z."/>
            <person name="Chen X.L."/>
            <person name="Zhou B.C."/>
            <person name="Zhang Y.Z."/>
        </authorList>
    </citation>
    <scope>NUCLEOTIDE SEQUENCE [LARGE SCALE GENOMIC DNA]</scope>
    <source>
        <strain evidence="4 5">P-1 km-3</strain>
    </source>
</reference>
<evidence type="ECO:0000313" key="4">
    <source>
        <dbReference type="EMBL" id="TGY91724.1"/>
    </source>
</evidence>
<name>A0A4S2H7C5_9PROT</name>
<dbReference type="Pfam" id="PF13202">
    <property type="entry name" value="EF-hand_5"/>
    <property type="match status" value="3"/>
</dbReference>
<dbReference type="OrthoDB" id="5470953at2"/>
<gene>
    <name evidence="4" type="ORF">E5162_14000</name>
</gene>
<dbReference type="PROSITE" id="PS00018">
    <property type="entry name" value="EF_HAND_1"/>
    <property type="match status" value="2"/>
</dbReference>
<evidence type="ECO:0000256" key="2">
    <source>
        <dbReference type="SAM" id="SignalP"/>
    </source>
</evidence>
<protein>
    <recommendedName>
        <fullName evidence="3">EF-hand domain-containing protein</fullName>
    </recommendedName>
</protein>
<dbReference type="InterPro" id="IPR002048">
    <property type="entry name" value="EF_hand_dom"/>
</dbReference>